<accession>A0ABZ1RY27</accession>
<proteinExistence type="predicted"/>
<keyword evidence="2" id="KW-1185">Reference proteome</keyword>
<dbReference type="RefSeq" id="WP_328777847.1">
    <property type="nucleotide sequence ID" value="NZ_CP108058.1"/>
</dbReference>
<organism evidence="1 2">
    <name type="scientific">Streptomyces goshikiensis</name>
    <dbReference type="NCBI Taxonomy" id="1942"/>
    <lineage>
        <taxon>Bacteria</taxon>
        <taxon>Bacillati</taxon>
        <taxon>Actinomycetota</taxon>
        <taxon>Actinomycetes</taxon>
        <taxon>Kitasatosporales</taxon>
        <taxon>Streptomycetaceae</taxon>
        <taxon>Streptomyces</taxon>
    </lineage>
</organism>
<name>A0ABZ1RY27_9ACTN</name>
<geneLocation type="plasmid" evidence="1 2">
    <name>unnamed1</name>
</geneLocation>
<dbReference type="Proteomes" id="UP001432075">
    <property type="component" value="Plasmid unnamed1"/>
</dbReference>
<evidence type="ECO:0000313" key="1">
    <source>
        <dbReference type="EMBL" id="WUO51626.1"/>
    </source>
</evidence>
<evidence type="ECO:0000313" key="2">
    <source>
        <dbReference type="Proteomes" id="UP001432075"/>
    </source>
</evidence>
<dbReference type="EMBL" id="CP108058">
    <property type="protein sequence ID" value="WUO51626.1"/>
    <property type="molecule type" value="Genomic_DNA"/>
</dbReference>
<keyword evidence="1" id="KW-0614">Plasmid</keyword>
<sequence>MNYRLTVATTTLPLLTRDRADGRVRRVVGNNHGEERRALAALPKAR</sequence>
<reference evidence="1" key="1">
    <citation type="submission" date="2022-10" db="EMBL/GenBank/DDBJ databases">
        <title>The complete genomes of actinobacterial strains from the NBC collection.</title>
        <authorList>
            <person name="Joergensen T.S."/>
            <person name="Alvarez Arevalo M."/>
            <person name="Sterndorff E.B."/>
            <person name="Faurdal D."/>
            <person name="Vuksanovic O."/>
            <person name="Mourched A.-S."/>
            <person name="Charusanti P."/>
            <person name="Shaw S."/>
            <person name="Blin K."/>
            <person name="Weber T."/>
        </authorList>
    </citation>
    <scope>NUCLEOTIDE SEQUENCE</scope>
    <source>
        <strain evidence="1">NBC_00283</strain>
        <plasmid evidence="1">unnamed1</plasmid>
    </source>
</reference>
<gene>
    <name evidence="1" type="ORF">OHU17_38010</name>
</gene>
<protein>
    <submittedName>
        <fullName evidence="1">Uncharacterized protein</fullName>
    </submittedName>
</protein>